<protein>
    <recommendedName>
        <fullName evidence="10">Structural maintenance of chromosomes protein</fullName>
    </recommendedName>
</protein>
<dbReference type="InterPro" id="IPR003395">
    <property type="entry name" value="RecF/RecN/SMC_N"/>
</dbReference>
<dbReference type="Proteomes" id="UP000274922">
    <property type="component" value="Unassembled WGS sequence"/>
</dbReference>
<dbReference type="AlphaFoldDB" id="A0A4P9X374"/>
<dbReference type="InterPro" id="IPR010935">
    <property type="entry name" value="SMC_hinge"/>
</dbReference>
<name>A0A4P9X374_9FUNG</name>
<feature type="coiled-coil region" evidence="11">
    <location>
        <begin position="215"/>
        <end position="369"/>
    </location>
</feature>
<feature type="coiled-coil region" evidence="11">
    <location>
        <begin position="762"/>
        <end position="803"/>
    </location>
</feature>
<feature type="domain" description="SMC hinge" evidence="12">
    <location>
        <begin position="528"/>
        <end position="647"/>
    </location>
</feature>
<dbReference type="SUPFAM" id="SSF52540">
    <property type="entry name" value="P-loop containing nucleoside triphosphate hydrolases"/>
    <property type="match status" value="1"/>
</dbReference>
<evidence type="ECO:0000256" key="2">
    <source>
        <dbReference type="ARBA" id="ARBA00004286"/>
    </source>
</evidence>
<keyword evidence="5" id="KW-0132">Cell division</keyword>
<evidence type="ECO:0000313" key="13">
    <source>
        <dbReference type="EMBL" id="RKO99469.1"/>
    </source>
</evidence>
<dbReference type="OrthoDB" id="5575062at2759"/>
<keyword evidence="8 10" id="KW-0539">Nucleus</keyword>
<evidence type="ECO:0000256" key="8">
    <source>
        <dbReference type="ARBA" id="ARBA00023242"/>
    </source>
</evidence>
<dbReference type="Pfam" id="PF02463">
    <property type="entry name" value="SMC_N"/>
    <property type="match status" value="1"/>
</dbReference>
<dbReference type="GO" id="GO:0003677">
    <property type="term" value="F:DNA binding"/>
    <property type="evidence" value="ECO:0007669"/>
    <property type="project" value="TreeGrafter"/>
</dbReference>
<dbReference type="GO" id="GO:0008278">
    <property type="term" value="C:cohesin complex"/>
    <property type="evidence" value="ECO:0007669"/>
    <property type="project" value="InterPro"/>
</dbReference>
<comment type="similarity">
    <text evidence="3">Belongs to the SMC family. SMC1 subfamily.</text>
</comment>
<dbReference type="EMBL" id="ML014282">
    <property type="protein sequence ID" value="RKO99469.1"/>
    <property type="molecule type" value="Genomic_DNA"/>
</dbReference>
<keyword evidence="6" id="KW-0498">Mitosis</keyword>
<evidence type="ECO:0000256" key="5">
    <source>
        <dbReference type="ARBA" id="ARBA00022618"/>
    </source>
</evidence>
<proteinExistence type="inferred from homology"/>
<feature type="coiled-coil region" evidence="11">
    <location>
        <begin position="407"/>
        <end position="504"/>
    </location>
</feature>
<evidence type="ECO:0000259" key="12">
    <source>
        <dbReference type="SMART" id="SM00968"/>
    </source>
</evidence>
<dbReference type="InterPro" id="IPR036277">
    <property type="entry name" value="SMC_hinge_sf"/>
</dbReference>
<keyword evidence="9" id="KW-0131">Cell cycle</keyword>
<dbReference type="SUPFAM" id="SSF75553">
    <property type="entry name" value="Smc hinge domain"/>
    <property type="match status" value="1"/>
</dbReference>
<evidence type="ECO:0000256" key="6">
    <source>
        <dbReference type="ARBA" id="ARBA00022776"/>
    </source>
</evidence>
<keyword evidence="4" id="KW-0158">Chromosome</keyword>
<evidence type="ECO:0000256" key="9">
    <source>
        <dbReference type="ARBA" id="ARBA00023306"/>
    </source>
</evidence>
<evidence type="ECO:0000256" key="10">
    <source>
        <dbReference type="PIRNR" id="PIRNR005719"/>
    </source>
</evidence>
<dbReference type="InterPro" id="IPR028468">
    <property type="entry name" value="Smc1_ABC"/>
</dbReference>
<gene>
    <name evidence="13" type="ORF">CXG81DRAFT_14460</name>
</gene>
<dbReference type="GO" id="GO:0051301">
    <property type="term" value="P:cell division"/>
    <property type="evidence" value="ECO:0007669"/>
    <property type="project" value="UniProtKB-KW"/>
</dbReference>
<dbReference type="InterPro" id="IPR027417">
    <property type="entry name" value="P-loop_NTPase"/>
</dbReference>
<dbReference type="InterPro" id="IPR024704">
    <property type="entry name" value="SMC"/>
</dbReference>
<evidence type="ECO:0000256" key="4">
    <source>
        <dbReference type="ARBA" id="ARBA00022454"/>
    </source>
</evidence>
<dbReference type="GO" id="GO:0005634">
    <property type="term" value="C:nucleus"/>
    <property type="evidence" value="ECO:0007669"/>
    <property type="project" value="UniProtKB-SubCell"/>
</dbReference>
<dbReference type="CDD" id="cd03275">
    <property type="entry name" value="ABC_SMC1_euk"/>
    <property type="match status" value="1"/>
</dbReference>
<dbReference type="Gene3D" id="3.40.50.300">
    <property type="entry name" value="P-loop containing nucleotide triphosphate hydrolases"/>
    <property type="match status" value="2"/>
</dbReference>
<dbReference type="SMART" id="SM00968">
    <property type="entry name" value="SMC_hinge"/>
    <property type="match status" value="1"/>
</dbReference>
<evidence type="ECO:0000256" key="11">
    <source>
        <dbReference type="SAM" id="Coils"/>
    </source>
</evidence>
<dbReference type="GO" id="GO:0007062">
    <property type="term" value="P:sister chromatid cohesion"/>
    <property type="evidence" value="ECO:0007669"/>
    <property type="project" value="InterPro"/>
</dbReference>
<dbReference type="STRING" id="1555241.A0A4P9X374"/>
<dbReference type="PANTHER" id="PTHR18937">
    <property type="entry name" value="STRUCTURAL MAINTENANCE OF CHROMOSOMES SMC FAMILY MEMBER"/>
    <property type="match status" value="1"/>
</dbReference>
<dbReference type="PANTHER" id="PTHR18937:SF12">
    <property type="entry name" value="STRUCTURAL MAINTENANCE OF CHROMOSOMES PROTEIN"/>
    <property type="match status" value="1"/>
</dbReference>
<organism evidence="13 14">
    <name type="scientific">Caulochytrium protostelioides</name>
    <dbReference type="NCBI Taxonomy" id="1555241"/>
    <lineage>
        <taxon>Eukaryota</taxon>
        <taxon>Fungi</taxon>
        <taxon>Fungi incertae sedis</taxon>
        <taxon>Chytridiomycota</taxon>
        <taxon>Chytridiomycota incertae sedis</taxon>
        <taxon>Chytridiomycetes</taxon>
        <taxon>Caulochytriales</taxon>
        <taxon>Caulochytriaceae</taxon>
        <taxon>Caulochytrium</taxon>
    </lineage>
</organism>
<keyword evidence="7 11" id="KW-0175">Coiled coil</keyword>
<dbReference type="Pfam" id="PF06470">
    <property type="entry name" value="SMC_hinge"/>
    <property type="match status" value="1"/>
</dbReference>
<feature type="coiled-coil region" evidence="11">
    <location>
        <begin position="1022"/>
        <end position="1076"/>
    </location>
</feature>
<dbReference type="GO" id="GO:0016887">
    <property type="term" value="F:ATP hydrolysis activity"/>
    <property type="evidence" value="ECO:0007669"/>
    <property type="project" value="InterPro"/>
</dbReference>
<evidence type="ECO:0000256" key="7">
    <source>
        <dbReference type="ARBA" id="ARBA00023054"/>
    </source>
</evidence>
<evidence type="ECO:0000256" key="1">
    <source>
        <dbReference type="ARBA" id="ARBA00004123"/>
    </source>
</evidence>
<accession>A0A4P9X374</accession>
<feature type="coiled-coil region" evidence="11">
    <location>
        <begin position="898"/>
        <end position="932"/>
    </location>
</feature>
<reference evidence="14" key="1">
    <citation type="journal article" date="2018" name="Nat. Microbiol.">
        <title>Leveraging single-cell genomics to expand the fungal tree of life.</title>
        <authorList>
            <person name="Ahrendt S.R."/>
            <person name="Quandt C.A."/>
            <person name="Ciobanu D."/>
            <person name="Clum A."/>
            <person name="Salamov A."/>
            <person name="Andreopoulos B."/>
            <person name="Cheng J.F."/>
            <person name="Woyke T."/>
            <person name="Pelin A."/>
            <person name="Henrissat B."/>
            <person name="Reynolds N.K."/>
            <person name="Benny G.L."/>
            <person name="Smith M.E."/>
            <person name="James T.Y."/>
            <person name="Grigoriev I.V."/>
        </authorList>
    </citation>
    <scope>NUCLEOTIDE SEQUENCE [LARGE SCALE GENOMIC DNA]</scope>
    <source>
        <strain evidence="14">ATCC 52028</strain>
    </source>
</reference>
<dbReference type="GO" id="GO:0005524">
    <property type="term" value="F:ATP binding"/>
    <property type="evidence" value="ECO:0007669"/>
    <property type="project" value="InterPro"/>
</dbReference>
<dbReference type="Gene3D" id="1.20.1060.20">
    <property type="match status" value="1"/>
</dbReference>
<evidence type="ECO:0000256" key="3">
    <source>
        <dbReference type="ARBA" id="ARBA00005597"/>
    </source>
</evidence>
<sequence length="1278" mass="142443">MPLGRLVQVELENFKSYRGHQIIGPFHQFTSIIGPNGAGKSNLMDAISFVLGVKSAQLRSGQLRELIYRGAAATANDASTPPDDIDSLRPTTCSVSAVLETAEGNTLVFKRTVLESGTSEYRVNGRVRPYEAYNRALEQQNLLVKAKNFLVFQGDVEAVAVQTPMDLTRMIETISGSAAHAPEYERLKALQNRAADAFASHFSTRRGITAQVKHVQAQQDEAERYESVRNKQRDLTTRETLFRVAATQSRLVRARDRLALHRARAAQAQRALGADAAAQQQRRRDLARAQRDLLTQQRRAKEARRARDGLQPSALRLQTRRTHLEREMERVRREREREAAALAEQRETAAGLTRQLQQMDLTLEAFEAKASRDVRFGEGQITKALVKAYDQTRRQVDGMTESERERLAALRRAERQARHRRDNAMAERDMEQPKLDQVVAALRKHDAQAEALTARYDVAQLALDDLTTRQQEADTERRRLMQTEADLNERLKETQRALVDARDVQQLTARETRQRETLAALTRLLGPGRVHGTVAELGRPVHERDDHALSVLLGRHADAIVTDSKATAMQCIAYLREQRLGQAMFLPLDTVEAPRDLDRNRETVRRLPACALALDRITFDAPFTRIFQMALGNSVICESLDVARRVVFDHKIQVKAVTPDGDVVHKSGLMTGGQRNTIAGARGSSGNRRALARRSDERQLNQLLALRTQLAGEMADIIEAKRNVVPDETFESDRARLQKQLSQIVQEQQVLSSTRSGQVATRDALQARLAELTTAIQQHGSRLAEIENEIREVDAVLYDVEKREFASFCKEAKFKHVRDYEERYLDLNSAMEAQRLALKTQTAKLMHAMTFAQERIDESVKRLAEFDTTLSGFGVSLAEIDAEESKLTEQTAAMDKDAEALEATVTSLTNQVAELEAALQQERKAQAAQRREADALAAQTAVGEAELERVRADLDALFRRCKFEQIHLPLAGSDSDFLAVLASYDAEAEAEALASQAEDPNEEDDMEVDGHPTAARAAEPATEAMTAEIAALEREREALRAQLERMAPVHVKEGNLASAQERLQRSTAASEAARREAKAAREHFQPVRQARFDTFMRAFEHISARIDRIYKLLTASRAMPTGGTAYLSLENSDEPYLEGIKYHAVPPMKRFRDIEQLSGGEKTVAALALLFAVHTYRPAPFFVLDEVDAALDNTNVAKVTNYIRRVVSAHRRFIIISLKHAFYERAQALVGIYKDQARASSRVLTLDLDQPADAAAAPGPGPAASTTLAAAAAPIAAA</sequence>
<dbReference type="Gene3D" id="3.30.70.1620">
    <property type="match status" value="1"/>
</dbReference>
<comment type="subcellular location">
    <subcellularLocation>
        <location evidence="2">Chromosome</location>
    </subcellularLocation>
    <subcellularLocation>
        <location evidence="1 10">Nucleus</location>
    </subcellularLocation>
</comment>
<keyword evidence="14" id="KW-1185">Reference proteome</keyword>
<dbReference type="PIRSF" id="PIRSF005719">
    <property type="entry name" value="SMC"/>
    <property type="match status" value="1"/>
</dbReference>
<evidence type="ECO:0000313" key="14">
    <source>
        <dbReference type="Proteomes" id="UP000274922"/>
    </source>
</evidence>